<dbReference type="SUPFAM" id="SSF46785">
    <property type="entry name" value="Winged helix' DNA-binding domain"/>
    <property type="match status" value="1"/>
</dbReference>
<dbReference type="PANTHER" id="PTHR42756:SF1">
    <property type="entry name" value="TRANSCRIPTIONAL REPRESSOR OF EMRAB OPERON"/>
    <property type="match status" value="1"/>
</dbReference>
<dbReference type="InterPro" id="IPR036390">
    <property type="entry name" value="WH_DNA-bd_sf"/>
</dbReference>
<dbReference type="EMBL" id="CP147404">
    <property type="protein sequence ID" value="WXB94090.1"/>
    <property type="molecule type" value="Genomic_DNA"/>
</dbReference>
<keyword evidence="1" id="KW-0805">Transcription regulation</keyword>
<name>A0ABZ2N916_9BACI</name>
<dbReference type="Pfam" id="PF01047">
    <property type="entry name" value="MarR"/>
    <property type="match status" value="1"/>
</dbReference>
<dbReference type="PROSITE" id="PS01117">
    <property type="entry name" value="HTH_MARR_1"/>
    <property type="match status" value="1"/>
</dbReference>
<dbReference type="PANTHER" id="PTHR42756">
    <property type="entry name" value="TRANSCRIPTIONAL REGULATOR, MARR"/>
    <property type="match status" value="1"/>
</dbReference>
<keyword evidence="2" id="KW-0238">DNA-binding</keyword>
<organism evidence="5 6">
    <name type="scientific">Bacillus kandeliae</name>
    <dbReference type="NCBI Taxonomy" id="3129297"/>
    <lineage>
        <taxon>Bacteria</taxon>
        <taxon>Bacillati</taxon>
        <taxon>Bacillota</taxon>
        <taxon>Bacilli</taxon>
        <taxon>Bacillales</taxon>
        <taxon>Bacillaceae</taxon>
        <taxon>Bacillus</taxon>
    </lineage>
</organism>
<proteinExistence type="predicted"/>
<dbReference type="InterPro" id="IPR036388">
    <property type="entry name" value="WH-like_DNA-bd_sf"/>
</dbReference>
<evidence type="ECO:0000256" key="3">
    <source>
        <dbReference type="ARBA" id="ARBA00023163"/>
    </source>
</evidence>
<dbReference type="PROSITE" id="PS50995">
    <property type="entry name" value="HTH_MARR_2"/>
    <property type="match status" value="1"/>
</dbReference>
<keyword evidence="6" id="KW-1185">Reference proteome</keyword>
<keyword evidence="3" id="KW-0804">Transcription</keyword>
<evidence type="ECO:0000313" key="6">
    <source>
        <dbReference type="Proteomes" id="UP001387364"/>
    </source>
</evidence>
<dbReference type="InterPro" id="IPR023187">
    <property type="entry name" value="Tscrpt_reg_MarR-type_CS"/>
</dbReference>
<dbReference type="Proteomes" id="UP001387364">
    <property type="component" value="Chromosome"/>
</dbReference>
<sequence>MINLNPSLDEYISIYLHQTDLLITSEVKNKLAPFNIAPEQNLVMMLLWKKDGLSQQEIAEKLKKDKTNIARMLLNLEKKGLIRRVCCQHDRRSLKVFLTDKGDQLKTVIIPIAQEINQRIYKGISEEELQTVRSVLSKIHENLR</sequence>
<dbReference type="InterPro" id="IPR000835">
    <property type="entry name" value="HTH_MarR-typ"/>
</dbReference>
<evidence type="ECO:0000259" key="4">
    <source>
        <dbReference type="PROSITE" id="PS50995"/>
    </source>
</evidence>
<evidence type="ECO:0000313" key="5">
    <source>
        <dbReference type="EMBL" id="WXB94090.1"/>
    </source>
</evidence>
<gene>
    <name evidence="5" type="ORF">WDJ61_05535</name>
</gene>
<feature type="domain" description="HTH marR-type" evidence="4">
    <location>
        <begin position="1"/>
        <end position="141"/>
    </location>
</feature>
<dbReference type="PRINTS" id="PR00598">
    <property type="entry name" value="HTHMARR"/>
</dbReference>
<evidence type="ECO:0000256" key="1">
    <source>
        <dbReference type="ARBA" id="ARBA00023015"/>
    </source>
</evidence>
<dbReference type="SMART" id="SM00347">
    <property type="entry name" value="HTH_MARR"/>
    <property type="match status" value="1"/>
</dbReference>
<reference evidence="5 6" key="1">
    <citation type="submission" date="2024-02" db="EMBL/GenBank/DDBJ databases">
        <title>Seven novel Bacillus-like species.</title>
        <authorList>
            <person name="Liu G."/>
        </authorList>
    </citation>
    <scope>NUCLEOTIDE SEQUENCE [LARGE SCALE GENOMIC DNA]</scope>
    <source>
        <strain evidence="5 6">FJAT-52991</strain>
    </source>
</reference>
<accession>A0ABZ2N916</accession>
<dbReference type="RefSeq" id="WP_338753686.1">
    <property type="nucleotide sequence ID" value="NZ_CP147404.1"/>
</dbReference>
<protein>
    <submittedName>
        <fullName evidence="5">MarR family transcriptional regulator</fullName>
    </submittedName>
</protein>
<dbReference type="Gene3D" id="1.10.10.10">
    <property type="entry name" value="Winged helix-like DNA-binding domain superfamily/Winged helix DNA-binding domain"/>
    <property type="match status" value="1"/>
</dbReference>
<evidence type="ECO:0000256" key="2">
    <source>
        <dbReference type="ARBA" id="ARBA00023125"/>
    </source>
</evidence>